<accession>A0A6G7GT93</accession>
<dbReference type="AlphaFoldDB" id="A0A6G7GT93"/>
<dbReference type="SUPFAM" id="SSF53335">
    <property type="entry name" value="S-adenosyl-L-methionine-dependent methyltransferases"/>
    <property type="match status" value="1"/>
</dbReference>
<gene>
    <name evidence="1" type="ORF">KsCSTR_34510</name>
</gene>
<dbReference type="RefSeq" id="WP_164995210.1">
    <property type="nucleotide sequence ID" value="NZ_CP049055.1"/>
</dbReference>
<reference evidence="1 2" key="1">
    <citation type="submission" date="2020-02" db="EMBL/GenBank/DDBJ databases">
        <title>Newly sequenced genome of strain CSTR1 showed variability in Candidatus Kuenenia stuttgartiensis genomes.</title>
        <authorList>
            <person name="Ding C."/>
            <person name="Adrian L."/>
        </authorList>
    </citation>
    <scope>NUCLEOTIDE SEQUENCE [LARGE SCALE GENOMIC DNA]</scope>
    <source>
        <strain evidence="1 2">CSTR1</strain>
    </source>
</reference>
<dbReference type="InterPro" id="IPR029063">
    <property type="entry name" value="SAM-dependent_MTases_sf"/>
</dbReference>
<dbReference type="Gene3D" id="3.40.50.150">
    <property type="entry name" value="Vaccinia Virus protein VP39"/>
    <property type="match status" value="1"/>
</dbReference>
<evidence type="ECO:0000313" key="2">
    <source>
        <dbReference type="Proteomes" id="UP000501926"/>
    </source>
</evidence>
<organism evidence="1 2">
    <name type="scientific">Kuenenia stuttgartiensis</name>
    <dbReference type="NCBI Taxonomy" id="174633"/>
    <lineage>
        <taxon>Bacteria</taxon>
        <taxon>Pseudomonadati</taxon>
        <taxon>Planctomycetota</taxon>
        <taxon>Candidatus Brocadiia</taxon>
        <taxon>Candidatus Brocadiales</taxon>
        <taxon>Candidatus Brocadiaceae</taxon>
        <taxon>Candidatus Kuenenia</taxon>
    </lineage>
</organism>
<dbReference type="Proteomes" id="UP000501926">
    <property type="component" value="Chromosome"/>
</dbReference>
<name>A0A6G7GT93_KUEST</name>
<sequence length="89" mass="9770">MPSTNAEIAQRLSGVHDEWMMTDAERSAVHSMLTTLKPQVAIEVGVYRAGSLAILAVHCQKVYALDIDPFCEATYASRFPNIEFITGPS</sequence>
<protein>
    <recommendedName>
        <fullName evidence="3">Class I SAM-dependent methyltransferase</fullName>
    </recommendedName>
</protein>
<evidence type="ECO:0000313" key="1">
    <source>
        <dbReference type="EMBL" id="QII12830.1"/>
    </source>
</evidence>
<proteinExistence type="predicted"/>
<evidence type="ECO:0008006" key="3">
    <source>
        <dbReference type="Google" id="ProtNLM"/>
    </source>
</evidence>
<dbReference type="EMBL" id="CP049055">
    <property type="protein sequence ID" value="QII12830.1"/>
    <property type="molecule type" value="Genomic_DNA"/>
</dbReference>